<dbReference type="RefSeq" id="WP_184917198.1">
    <property type="nucleotide sequence ID" value="NZ_JACHJR010000001.1"/>
</dbReference>
<gene>
    <name evidence="3" type="ORF">F4556_003683</name>
</gene>
<feature type="compositionally biased region" description="Low complexity" evidence="2">
    <location>
        <begin position="416"/>
        <end position="426"/>
    </location>
</feature>
<dbReference type="Proteomes" id="UP000573327">
    <property type="component" value="Unassembled WGS sequence"/>
</dbReference>
<dbReference type="EMBL" id="JACHJR010000001">
    <property type="protein sequence ID" value="MBB4948148.1"/>
    <property type="molecule type" value="Genomic_DNA"/>
</dbReference>
<feature type="region of interest" description="Disordered" evidence="2">
    <location>
        <begin position="405"/>
        <end position="438"/>
    </location>
</feature>
<evidence type="ECO:0000256" key="2">
    <source>
        <dbReference type="SAM" id="MobiDB-lite"/>
    </source>
</evidence>
<accession>A0A7W7WIF4</accession>
<feature type="region of interest" description="Disordered" evidence="2">
    <location>
        <begin position="220"/>
        <end position="241"/>
    </location>
</feature>
<proteinExistence type="predicted"/>
<evidence type="ECO:0000313" key="4">
    <source>
        <dbReference type="Proteomes" id="UP000573327"/>
    </source>
</evidence>
<evidence type="ECO:0000256" key="1">
    <source>
        <dbReference type="SAM" id="Coils"/>
    </source>
</evidence>
<keyword evidence="4" id="KW-1185">Reference proteome</keyword>
<keyword evidence="1" id="KW-0175">Coiled coil</keyword>
<name>A0A7W7WIF4_9ACTN</name>
<comment type="caution">
    <text evidence="3">The sequence shown here is derived from an EMBL/GenBank/DDBJ whole genome shotgun (WGS) entry which is preliminary data.</text>
</comment>
<evidence type="ECO:0000313" key="3">
    <source>
        <dbReference type="EMBL" id="MBB4948148.1"/>
    </source>
</evidence>
<dbReference type="AlphaFoldDB" id="A0A7W7WIF4"/>
<protein>
    <recommendedName>
        <fullName evidence="5">Band 7 domain-containing protein</fullName>
    </recommendedName>
</protein>
<feature type="region of interest" description="Disordered" evidence="2">
    <location>
        <begin position="1"/>
        <end position="24"/>
    </location>
</feature>
<evidence type="ECO:0008006" key="5">
    <source>
        <dbReference type="Google" id="ProtNLM"/>
    </source>
</evidence>
<reference evidence="3 4" key="1">
    <citation type="submission" date="2020-08" db="EMBL/GenBank/DDBJ databases">
        <title>Sequencing the genomes of 1000 actinobacteria strains.</title>
        <authorList>
            <person name="Klenk H.-P."/>
        </authorList>
    </citation>
    <scope>NUCLEOTIDE SEQUENCE [LARGE SCALE GENOMIC DNA]</scope>
    <source>
        <strain evidence="3 4">DSM 44786</strain>
    </source>
</reference>
<feature type="coiled-coil region" evidence="1">
    <location>
        <begin position="294"/>
        <end position="355"/>
    </location>
</feature>
<sequence length="438" mass="50178">MSKPYPVVHQRPLAEPPKRGPFGLGTRRRTADELPPVAAHEVLVFRVEGRHVLDTGRRQLHDEQLVNATHVSVVDLSRNVLVTARLTIPSAEAAEFTVDVTFNCSVMDAAMVVQEGQDDAERVLLAYLRRHKRFFELGLDFRIADISEFRRSVNAQVMAYTAVTPPQVPGLAVAYASVQVMEPEELIGFEKQRRDQGRSNVLATEKLTYNHQLDFTRQRQDQLRQNHQRTHERGQDLESQEHQQMLAREAREFARREAIRTAEVIGDDPDAAAYWVEASGQMTAAELRDQLLRRDELRQQEQQERRALDREDRLRRQDRQWEVQRERIEVKRHRRAELEDRIRLDQKEKAALDRALVADQQANERADRAWERTATLEVVRDLIKRGHGDQTFVDVERMLDKLGASQAIGSGEEPAELAAADADQPAGFSAVGEDDDDD</sequence>
<organism evidence="3 4">
    <name type="scientific">Kitasatospora gansuensis</name>
    <dbReference type="NCBI Taxonomy" id="258050"/>
    <lineage>
        <taxon>Bacteria</taxon>
        <taxon>Bacillati</taxon>
        <taxon>Actinomycetota</taxon>
        <taxon>Actinomycetes</taxon>
        <taxon>Kitasatosporales</taxon>
        <taxon>Streptomycetaceae</taxon>
        <taxon>Kitasatospora</taxon>
    </lineage>
</organism>